<evidence type="ECO:0000256" key="2">
    <source>
        <dbReference type="ARBA" id="ARBA00022737"/>
    </source>
</evidence>
<evidence type="ECO:0000256" key="1">
    <source>
        <dbReference type="ARBA" id="ARBA00022574"/>
    </source>
</evidence>
<organism evidence="3 4">
    <name type="scientific">Treponema peruense</name>
    <dbReference type="NCBI Taxonomy" id="2787628"/>
    <lineage>
        <taxon>Bacteria</taxon>
        <taxon>Pseudomonadati</taxon>
        <taxon>Spirochaetota</taxon>
        <taxon>Spirochaetia</taxon>
        <taxon>Spirochaetales</taxon>
        <taxon>Treponemataceae</taxon>
        <taxon>Treponema</taxon>
    </lineage>
</organism>
<accession>A0A7T3V5D0</accession>
<evidence type="ECO:0000313" key="3">
    <source>
        <dbReference type="EMBL" id="QQA01014.1"/>
    </source>
</evidence>
<dbReference type="Proteomes" id="UP000595224">
    <property type="component" value="Chromosome"/>
</dbReference>
<dbReference type="PANTHER" id="PTHR44019:SF8">
    <property type="entry name" value="POC1 CENTRIOLAR PROTEIN HOMOLOG"/>
    <property type="match status" value="1"/>
</dbReference>
<dbReference type="InterPro" id="IPR036322">
    <property type="entry name" value="WD40_repeat_dom_sf"/>
</dbReference>
<evidence type="ECO:0000313" key="4">
    <source>
        <dbReference type="Proteomes" id="UP000595224"/>
    </source>
</evidence>
<keyword evidence="2" id="KW-0677">Repeat</keyword>
<dbReference type="InterPro" id="IPR015943">
    <property type="entry name" value="WD40/YVTN_repeat-like_dom_sf"/>
</dbReference>
<protein>
    <submittedName>
        <fullName evidence="3">WD40 repeat domain-containing protein</fullName>
    </submittedName>
</protein>
<dbReference type="AlphaFoldDB" id="A0A7T3V5D0"/>
<keyword evidence="1" id="KW-0853">WD repeat</keyword>
<dbReference type="Gene3D" id="2.130.10.10">
    <property type="entry name" value="YVTN repeat-like/Quinoprotein amine dehydrogenase"/>
    <property type="match status" value="2"/>
</dbReference>
<name>A0A7T3V5D0_9SPIR</name>
<dbReference type="InterPro" id="IPR050505">
    <property type="entry name" value="WDR55/POC1"/>
</dbReference>
<reference evidence="3 4" key="1">
    <citation type="submission" date="2020-11" db="EMBL/GenBank/DDBJ databases">
        <title>Treponema Peruensis nv. sp., first commensal Treponema isolated from human feces.</title>
        <authorList>
            <person name="Belkhou C."/>
            <person name="Raes J."/>
        </authorList>
    </citation>
    <scope>NUCLEOTIDE SEQUENCE [LARGE SCALE GENOMIC DNA]</scope>
    <source>
        <strain evidence="3 4">RCC2812</strain>
    </source>
</reference>
<dbReference type="PANTHER" id="PTHR44019">
    <property type="entry name" value="WD REPEAT-CONTAINING PROTEIN 55"/>
    <property type="match status" value="1"/>
</dbReference>
<dbReference type="KEGG" id="tper:IWA51_12305"/>
<sequence>MEEKKRLLSAVLFLALPFCISSKEIDIPVIKIPSSVLALDWNADSSVFAYSEANSVTIRDADDFSKIKTFSVSEENVQQLKFVANKEKSFEQLVTVSDSSELKIYRLPGIINTITRKFEDNDECRISFSKNGNYIAAVTSENDIHVYLQLYISNSLTGLTLRSPSSSTAEDESESNTENKNKSVQIISLAFDSFSKKIAALRSDASVVIWNMSSVEPVTVIAGAYTKIPCMEFTEDSEKIIFASAEDTIEIKNFLGETVNKISCEDKINSFRLAEDKKTLIVLTKKNQFRYYALDSAEYLGYIPSWNKTAITSYAFSSDSKKLLVGHEDGSIYILNVKDVFYKPGKKPNLYRVYVAQENVSSGTGYLPAGEGAESSGGTALSSSSEMVQAFRTRNAHSVEVRADCSILSGIYGVQGGLCAGYTNAGVLKPFYFGGLVRAACAFPSQNFPYTYRSGGEVIANPLLTSFSAVVPFGISLFPFASDVDVFAELSAGMSVFSLVQPAGAIFGTYFSPCAGFRVGAAFKRISLYAGMNWDCVTAFSLRFGAGYRFGVGAQ</sequence>
<dbReference type="RefSeq" id="WP_198442623.1">
    <property type="nucleotide sequence ID" value="NZ_CBCSHE010000007.1"/>
</dbReference>
<dbReference type="EMBL" id="CP064936">
    <property type="protein sequence ID" value="QQA01014.1"/>
    <property type="molecule type" value="Genomic_DNA"/>
</dbReference>
<dbReference type="SUPFAM" id="SSF50978">
    <property type="entry name" value="WD40 repeat-like"/>
    <property type="match status" value="1"/>
</dbReference>
<proteinExistence type="predicted"/>
<keyword evidence="4" id="KW-1185">Reference proteome</keyword>
<gene>
    <name evidence="3" type="ORF">IWA51_12305</name>
</gene>
<dbReference type="Pfam" id="PF00400">
    <property type="entry name" value="WD40"/>
    <property type="match status" value="1"/>
</dbReference>
<dbReference type="InterPro" id="IPR001680">
    <property type="entry name" value="WD40_rpt"/>
</dbReference>